<dbReference type="EMBL" id="LR026964">
    <property type="protein sequence ID" value="VBB73187.1"/>
    <property type="molecule type" value="Genomic_DNA"/>
</dbReference>
<name>A0ABY6RYW0_PODCO</name>
<keyword evidence="2" id="KW-1185">Reference proteome</keyword>
<sequence>MSNNEPAVQRLGSAFQNTVDVADKDGRIPLHIAVMKASRTGQQKSTWEAITQKLVSTLTPRQTAGANPKDHRGFTPWDSAERVLGQHRMWLKKLKIHDLRTGATAAQHERLEALVAPPQDSDQYVACRKAETTLVQFYIQDSTGDKTEKFEMQHPDVHKVLYNPQHQAHIIFDRNRIRSLTSTCRWIHLPATNSKPLEGNTQGRKKIQIHGQKIGRHVRKRNGRIPFLCW</sequence>
<organism evidence="1 2">
    <name type="scientific">Podospora comata</name>
    <dbReference type="NCBI Taxonomy" id="48703"/>
    <lineage>
        <taxon>Eukaryota</taxon>
        <taxon>Fungi</taxon>
        <taxon>Dikarya</taxon>
        <taxon>Ascomycota</taxon>
        <taxon>Pezizomycotina</taxon>
        <taxon>Sordariomycetes</taxon>
        <taxon>Sordariomycetidae</taxon>
        <taxon>Sordariales</taxon>
        <taxon>Podosporaceae</taxon>
        <taxon>Podospora</taxon>
    </lineage>
</organism>
<evidence type="ECO:0000313" key="1">
    <source>
        <dbReference type="EMBL" id="VBB73187.1"/>
    </source>
</evidence>
<accession>A0ABY6RYW0</accession>
<evidence type="ECO:0008006" key="3">
    <source>
        <dbReference type="Google" id="ProtNLM"/>
    </source>
</evidence>
<evidence type="ECO:0000313" key="2">
    <source>
        <dbReference type="Proteomes" id="UP000280685"/>
    </source>
</evidence>
<gene>
    <name evidence="1" type="ORF">PODCO_116532</name>
</gene>
<protein>
    <recommendedName>
        <fullName evidence="3">Ankyrin repeat protein</fullName>
    </recommendedName>
</protein>
<reference evidence="1" key="1">
    <citation type="submission" date="2018-02" db="EMBL/GenBank/DDBJ databases">
        <authorList>
            <person name="Silar P."/>
        </authorList>
    </citation>
    <scope>NUCLEOTIDE SEQUENCE [LARGE SCALE GENOMIC DNA]</scope>
    <source>
        <strain evidence="1">T</strain>
    </source>
</reference>
<dbReference type="Proteomes" id="UP000280685">
    <property type="component" value="Chromosome 1"/>
</dbReference>
<proteinExistence type="predicted"/>